<dbReference type="EMBL" id="JBBNAG010000002">
    <property type="protein sequence ID" value="KAK9157432.1"/>
    <property type="molecule type" value="Genomic_DNA"/>
</dbReference>
<name>A0AAP0PUY5_9MAGN</name>
<evidence type="ECO:0000313" key="3">
    <source>
        <dbReference type="Proteomes" id="UP001419268"/>
    </source>
</evidence>
<feature type="compositionally biased region" description="Basic and acidic residues" evidence="1">
    <location>
        <begin position="51"/>
        <end position="61"/>
    </location>
</feature>
<organism evidence="2 3">
    <name type="scientific">Stephania cephalantha</name>
    <dbReference type="NCBI Taxonomy" id="152367"/>
    <lineage>
        <taxon>Eukaryota</taxon>
        <taxon>Viridiplantae</taxon>
        <taxon>Streptophyta</taxon>
        <taxon>Embryophyta</taxon>
        <taxon>Tracheophyta</taxon>
        <taxon>Spermatophyta</taxon>
        <taxon>Magnoliopsida</taxon>
        <taxon>Ranunculales</taxon>
        <taxon>Menispermaceae</taxon>
        <taxon>Menispermoideae</taxon>
        <taxon>Cissampelideae</taxon>
        <taxon>Stephania</taxon>
    </lineage>
</organism>
<keyword evidence="3" id="KW-1185">Reference proteome</keyword>
<sequence>MYQSWLAVGTMGSGKVLLRQSSPSEHYSGIGIECADQVHIQEGTQDPNSSLRREMAARDQHISPTVR</sequence>
<dbReference type="Proteomes" id="UP001419268">
    <property type="component" value="Unassembled WGS sequence"/>
</dbReference>
<gene>
    <name evidence="2" type="ORF">Scep_004006</name>
</gene>
<protein>
    <submittedName>
        <fullName evidence="2">Uncharacterized protein</fullName>
    </submittedName>
</protein>
<comment type="caution">
    <text evidence="2">The sequence shown here is derived from an EMBL/GenBank/DDBJ whole genome shotgun (WGS) entry which is preliminary data.</text>
</comment>
<reference evidence="2 3" key="1">
    <citation type="submission" date="2024-01" db="EMBL/GenBank/DDBJ databases">
        <title>Genome assemblies of Stephania.</title>
        <authorList>
            <person name="Yang L."/>
        </authorList>
    </citation>
    <scope>NUCLEOTIDE SEQUENCE [LARGE SCALE GENOMIC DNA]</scope>
    <source>
        <strain evidence="2">JXDWG</strain>
        <tissue evidence="2">Leaf</tissue>
    </source>
</reference>
<feature type="region of interest" description="Disordered" evidence="1">
    <location>
        <begin position="43"/>
        <end position="67"/>
    </location>
</feature>
<evidence type="ECO:0000256" key="1">
    <source>
        <dbReference type="SAM" id="MobiDB-lite"/>
    </source>
</evidence>
<proteinExistence type="predicted"/>
<accession>A0AAP0PUY5</accession>
<evidence type="ECO:0000313" key="2">
    <source>
        <dbReference type="EMBL" id="KAK9157432.1"/>
    </source>
</evidence>
<dbReference type="AlphaFoldDB" id="A0AAP0PUY5"/>